<reference evidence="12" key="1">
    <citation type="submission" date="2016-08" db="EMBL/GenBank/DDBJ databases">
        <authorList>
            <person name="Varghese N."/>
            <person name="Submissions Spin"/>
        </authorList>
    </citation>
    <scope>NUCLEOTIDE SEQUENCE [LARGE SCALE GENOMIC DNA]</scope>
    <source>
        <strain evidence="12">R-53144</strain>
    </source>
</reference>
<dbReference type="RefSeq" id="WP_091122205.1">
    <property type="nucleotide sequence ID" value="NZ_FMBA01000014.1"/>
</dbReference>
<keyword evidence="6" id="KW-0547">Nucleotide-binding</keyword>
<dbReference type="CDD" id="cd03257">
    <property type="entry name" value="ABC_NikE_OppD_transporters"/>
    <property type="match status" value="1"/>
</dbReference>
<organism evidence="11 12">
    <name type="scientific">Gilliamella intestini</name>
    <dbReference type="NCBI Taxonomy" id="1798183"/>
    <lineage>
        <taxon>Bacteria</taxon>
        <taxon>Pseudomonadati</taxon>
        <taxon>Pseudomonadota</taxon>
        <taxon>Gammaproteobacteria</taxon>
        <taxon>Orbales</taxon>
        <taxon>Orbaceae</taxon>
        <taxon>Gilliamella</taxon>
    </lineage>
</organism>
<dbReference type="InterPro" id="IPR027417">
    <property type="entry name" value="P-loop_NTPase"/>
</dbReference>
<dbReference type="Pfam" id="PF00005">
    <property type="entry name" value="ABC_tran"/>
    <property type="match status" value="1"/>
</dbReference>
<keyword evidence="12" id="KW-1185">Reference proteome</keyword>
<feature type="domain" description="ABC transporter" evidence="10">
    <location>
        <begin position="6"/>
        <end position="262"/>
    </location>
</feature>
<keyword evidence="8" id="KW-1278">Translocase</keyword>
<evidence type="ECO:0000256" key="2">
    <source>
        <dbReference type="ARBA" id="ARBA00005417"/>
    </source>
</evidence>
<gene>
    <name evidence="11" type="ORF">GA0061080_101412</name>
</gene>
<accession>A0A1C4AUU9</accession>
<comment type="subcellular location">
    <subcellularLocation>
        <location evidence="1">Cell inner membrane</location>
        <topology evidence="1">Peripheral membrane protein</topology>
    </subcellularLocation>
</comment>
<name>A0A1C4AUU9_9GAMM</name>
<evidence type="ECO:0000256" key="5">
    <source>
        <dbReference type="ARBA" id="ARBA00022519"/>
    </source>
</evidence>
<keyword evidence="4" id="KW-1003">Cell membrane</keyword>
<evidence type="ECO:0000256" key="6">
    <source>
        <dbReference type="ARBA" id="ARBA00022741"/>
    </source>
</evidence>
<dbReference type="PROSITE" id="PS00211">
    <property type="entry name" value="ABC_TRANSPORTER_1"/>
    <property type="match status" value="1"/>
</dbReference>
<dbReference type="SUPFAM" id="SSF52540">
    <property type="entry name" value="P-loop containing nucleoside triphosphate hydrolases"/>
    <property type="match status" value="1"/>
</dbReference>
<dbReference type="GO" id="GO:0005524">
    <property type="term" value="F:ATP binding"/>
    <property type="evidence" value="ECO:0007669"/>
    <property type="project" value="UniProtKB-KW"/>
</dbReference>
<keyword evidence="3" id="KW-0813">Transport</keyword>
<evidence type="ECO:0000256" key="7">
    <source>
        <dbReference type="ARBA" id="ARBA00022840"/>
    </source>
</evidence>
<dbReference type="PANTHER" id="PTHR43297:SF14">
    <property type="entry name" value="ATPASE AAA-TYPE CORE DOMAIN-CONTAINING PROTEIN"/>
    <property type="match status" value="1"/>
</dbReference>
<evidence type="ECO:0000256" key="1">
    <source>
        <dbReference type="ARBA" id="ARBA00004417"/>
    </source>
</evidence>
<evidence type="ECO:0000256" key="8">
    <source>
        <dbReference type="ARBA" id="ARBA00022967"/>
    </source>
</evidence>
<evidence type="ECO:0000256" key="9">
    <source>
        <dbReference type="ARBA" id="ARBA00023136"/>
    </source>
</evidence>
<dbReference type="OrthoDB" id="9784450at2"/>
<dbReference type="PROSITE" id="PS50893">
    <property type="entry name" value="ABC_TRANSPORTER_2"/>
    <property type="match status" value="1"/>
</dbReference>
<dbReference type="STRING" id="1798183.GA0061080_101412"/>
<keyword evidence="5" id="KW-0997">Cell inner membrane</keyword>
<protein>
    <submittedName>
        <fullName evidence="11">Nickel transport system ATP-binding protein</fullName>
    </submittedName>
</protein>
<dbReference type="PANTHER" id="PTHR43297">
    <property type="entry name" value="OLIGOPEPTIDE TRANSPORT ATP-BINDING PROTEIN APPD"/>
    <property type="match status" value="1"/>
</dbReference>
<keyword evidence="9" id="KW-0472">Membrane</keyword>
<dbReference type="Proteomes" id="UP000199698">
    <property type="component" value="Unassembled WGS sequence"/>
</dbReference>
<dbReference type="InterPro" id="IPR003439">
    <property type="entry name" value="ABC_transporter-like_ATP-bd"/>
</dbReference>
<dbReference type="InterPro" id="IPR003593">
    <property type="entry name" value="AAA+_ATPase"/>
</dbReference>
<evidence type="ECO:0000259" key="10">
    <source>
        <dbReference type="PROSITE" id="PS50893"/>
    </source>
</evidence>
<sequence>MSDTLLQVNNLTVTLDNSKPLLNNISFHLKHHQCLGIVGESGSGKSLTCKAIMGLLEPYFSVQGQILFSPKKTQIKLQQNGDLLKQNNETLRFMRGNVISVILQHPMSAFDPLYCVGNQVVETLLAHQPISKNQAITKTLNMLVEIGLDNPKQIYNRYPHQLSGGMLQRIMIGIALMLEPELIIADEPTTALDSINQFNILKIFEQIKQQSKTSMIFISHDLGVIHHIADHILVMNKGTIVEQGSRDHIFYHSKNDYTQYLINARKQLLAKFNCVVQPNYITPSSETI</sequence>
<comment type="similarity">
    <text evidence="2">Belongs to the ABC transporter superfamily.</text>
</comment>
<dbReference type="InterPro" id="IPR017871">
    <property type="entry name" value="ABC_transporter-like_CS"/>
</dbReference>
<proteinExistence type="inferred from homology"/>
<evidence type="ECO:0000256" key="3">
    <source>
        <dbReference type="ARBA" id="ARBA00022448"/>
    </source>
</evidence>
<dbReference type="Gene3D" id="3.40.50.300">
    <property type="entry name" value="P-loop containing nucleotide triphosphate hydrolases"/>
    <property type="match status" value="1"/>
</dbReference>
<dbReference type="EMBL" id="FMBA01000014">
    <property type="protein sequence ID" value="SCB98238.1"/>
    <property type="molecule type" value="Genomic_DNA"/>
</dbReference>
<dbReference type="AlphaFoldDB" id="A0A1C4AUU9"/>
<dbReference type="InterPro" id="IPR050388">
    <property type="entry name" value="ABC_Ni/Peptide_Import"/>
</dbReference>
<evidence type="ECO:0000313" key="11">
    <source>
        <dbReference type="EMBL" id="SCB98238.1"/>
    </source>
</evidence>
<dbReference type="GO" id="GO:0005886">
    <property type="term" value="C:plasma membrane"/>
    <property type="evidence" value="ECO:0007669"/>
    <property type="project" value="UniProtKB-SubCell"/>
</dbReference>
<keyword evidence="7 11" id="KW-0067">ATP-binding</keyword>
<dbReference type="SMART" id="SM00382">
    <property type="entry name" value="AAA"/>
    <property type="match status" value="1"/>
</dbReference>
<dbReference type="GO" id="GO:0016887">
    <property type="term" value="F:ATP hydrolysis activity"/>
    <property type="evidence" value="ECO:0007669"/>
    <property type="project" value="InterPro"/>
</dbReference>
<evidence type="ECO:0000256" key="4">
    <source>
        <dbReference type="ARBA" id="ARBA00022475"/>
    </source>
</evidence>
<evidence type="ECO:0000313" key="12">
    <source>
        <dbReference type="Proteomes" id="UP000199698"/>
    </source>
</evidence>